<comment type="caution">
    <text evidence="2">The sequence shown here is derived from an EMBL/GenBank/DDBJ whole genome shotgun (WGS) entry which is preliminary data.</text>
</comment>
<proteinExistence type="predicted"/>
<evidence type="ECO:0000313" key="2">
    <source>
        <dbReference type="EMBL" id="RMX55510.1"/>
    </source>
</evidence>
<dbReference type="Proteomes" id="UP000275408">
    <property type="component" value="Unassembled WGS sequence"/>
</dbReference>
<dbReference type="EMBL" id="RCHS01001042">
    <property type="protein sequence ID" value="RMX55510.1"/>
    <property type="molecule type" value="Genomic_DNA"/>
</dbReference>
<protein>
    <submittedName>
        <fullName evidence="2">Uncharacterized protein</fullName>
    </submittedName>
</protein>
<reference evidence="2 3" key="1">
    <citation type="journal article" date="2018" name="Sci. Rep.">
        <title>Comparative analysis of the Pocillopora damicornis genome highlights role of immune system in coral evolution.</title>
        <authorList>
            <person name="Cunning R."/>
            <person name="Bay R.A."/>
            <person name="Gillette P."/>
            <person name="Baker A.C."/>
            <person name="Traylor-Knowles N."/>
        </authorList>
    </citation>
    <scope>NUCLEOTIDE SEQUENCE [LARGE SCALE GENOMIC DNA]</scope>
    <source>
        <strain evidence="2">RSMAS</strain>
        <tissue evidence="2">Whole animal</tissue>
    </source>
</reference>
<accession>A0A3M6UPE7</accession>
<organism evidence="2 3">
    <name type="scientific">Pocillopora damicornis</name>
    <name type="common">Cauliflower coral</name>
    <name type="synonym">Millepora damicornis</name>
    <dbReference type="NCBI Taxonomy" id="46731"/>
    <lineage>
        <taxon>Eukaryota</taxon>
        <taxon>Metazoa</taxon>
        <taxon>Cnidaria</taxon>
        <taxon>Anthozoa</taxon>
        <taxon>Hexacorallia</taxon>
        <taxon>Scleractinia</taxon>
        <taxon>Astrocoeniina</taxon>
        <taxon>Pocilloporidae</taxon>
        <taxon>Pocillopora</taxon>
    </lineage>
</organism>
<evidence type="ECO:0000256" key="1">
    <source>
        <dbReference type="SAM" id="MobiDB-lite"/>
    </source>
</evidence>
<sequence length="236" mass="27588">MIREGTGKEITRENRRNPHIRNTTEINTGGTGAVPPGPRKARRRRMEIPPNVNSATGIEKVPERRKTLTRRVRWVRTETVNRPIKNRVEIATKDGRNRRIHLHMKIIEKLVPCRVAIRRINTTHTKRFTTKHEFTLEITANAITPRIDQRQRRPKKNNTATRILKQQGYYQYNYHYDKTDPQGQGQAHYPPCPQQDNQNRPPQRPAHREGTGKQLPCQKHRHDGSTHLNGDPLPYK</sequence>
<keyword evidence="3" id="KW-1185">Reference proteome</keyword>
<feature type="region of interest" description="Disordered" evidence="1">
    <location>
        <begin position="1"/>
        <end position="43"/>
    </location>
</feature>
<feature type="region of interest" description="Disordered" evidence="1">
    <location>
        <begin position="145"/>
        <end position="236"/>
    </location>
</feature>
<dbReference type="AlphaFoldDB" id="A0A3M6UPE7"/>
<evidence type="ECO:0000313" key="3">
    <source>
        <dbReference type="Proteomes" id="UP000275408"/>
    </source>
</evidence>
<gene>
    <name evidence="2" type="ORF">pdam_00025719</name>
</gene>
<feature type="compositionally biased region" description="Basic and acidic residues" evidence="1">
    <location>
        <begin position="1"/>
        <end position="16"/>
    </location>
</feature>
<name>A0A3M6UPE7_POCDA</name>